<dbReference type="PANTHER" id="PTHR36844:SF1">
    <property type="entry name" value="PROTEASE PRSW"/>
    <property type="match status" value="1"/>
</dbReference>
<feature type="transmembrane region" description="Helical" evidence="1">
    <location>
        <begin position="249"/>
        <end position="268"/>
    </location>
</feature>
<dbReference type="GO" id="GO:0008233">
    <property type="term" value="F:peptidase activity"/>
    <property type="evidence" value="ECO:0007669"/>
    <property type="project" value="UniProtKB-KW"/>
</dbReference>
<reference evidence="2" key="1">
    <citation type="journal article" date="2022" name="Int. J. Syst. Evol. Microbiol.">
        <title>Apilactobacillus apisilvae sp. nov., Nicolia spurrieriana gen. nov. sp. nov., Bombilactobacillus folatiphilus sp. nov. and Bombilactobacillus thymidiniphilus sp. nov., four new lactic acid bacterial isolates from stingless bees Tetragonula carbonaria and Austroplebeia australis.</title>
        <authorList>
            <person name="Oliphant S.A."/>
            <person name="Watson-Haigh N.S."/>
            <person name="Sumby K.M."/>
            <person name="Gardner J."/>
            <person name="Groom S."/>
            <person name="Jiranek V."/>
        </authorList>
    </citation>
    <scope>NUCLEOTIDE SEQUENCE</scope>
    <source>
        <strain evidence="2">SGEP1_A5</strain>
    </source>
</reference>
<feature type="transmembrane region" description="Helical" evidence="1">
    <location>
        <begin position="312"/>
        <end position="331"/>
    </location>
</feature>
<keyword evidence="3" id="KW-1185">Reference proteome</keyword>
<feature type="transmembrane region" description="Helical" evidence="1">
    <location>
        <begin position="280"/>
        <end position="300"/>
    </location>
</feature>
<name>A0A976X5Q2_9LACO</name>
<dbReference type="PANTHER" id="PTHR36844">
    <property type="entry name" value="PROTEASE PRSW"/>
    <property type="match status" value="1"/>
</dbReference>
<accession>A0A976X5Q2</accession>
<keyword evidence="1" id="KW-0472">Membrane</keyword>
<dbReference type="GO" id="GO:0006508">
    <property type="term" value="P:proteolysis"/>
    <property type="evidence" value="ECO:0007669"/>
    <property type="project" value="UniProtKB-KW"/>
</dbReference>
<feature type="transmembrane region" description="Helical" evidence="1">
    <location>
        <begin position="183"/>
        <end position="204"/>
    </location>
</feature>
<sequence length="351" mass="39598">MAKNKLTGSLHTVLLSTTMMGVKRNYARIKDDIKNEANRGNQFVEIHLSQLFQQVFHRHSRDEADRIMIAGTKQTTPALTKVSSAPVKPWLFSRFFMLLSFSFLLLTILYLGFGSDKAIPGMMVVGSLVVPFSILIMFFEMNVYRNISLMQVNTTMLVGGVASLLLTMVLYDVIPSGNGVSLGSALLVGFIEETAKTIIIVIFINRFKLNYILNGILIGAAIGAGFAIFETAGYSNEFGLSTILLRSWQAIGTHTIWAAIIGAAVILGKQRYHHFTLHDALTNAHFLSYYLVAILLHAMWDWQFPVWWVNEFYLLKYLLIVVGWVIIFWLIDAGLREVRTLQGQQIRKRLK</sequence>
<dbReference type="RefSeq" id="WP_260116949.1">
    <property type="nucleotide sequence ID" value="NZ_CP093361.1"/>
</dbReference>
<evidence type="ECO:0000313" key="2">
    <source>
        <dbReference type="EMBL" id="UQS87150.1"/>
    </source>
</evidence>
<feature type="transmembrane region" description="Helical" evidence="1">
    <location>
        <begin position="151"/>
        <end position="171"/>
    </location>
</feature>
<feature type="transmembrane region" description="Helical" evidence="1">
    <location>
        <begin position="91"/>
        <end position="113"/>
    </location>
</feature>
<dbReference type="EC" id="3.4.-.-" evidence="2"/>
<dbReference type="EMBL" id="CP093361">
    <property type="protein sequence ID" value="UQS87150.1"/>
    <property type="molecule type" value="Genomic_DNA"/>
</dbReference>
<feature type="transmembrane region" description="Helical" evidence="1">
    <location>
        <begin position="211"/>
        <end position="229"/>
    </location>
</feature>
<keyword evidence="2" id="KW-0378">Hydrolase</keyword>
<keyword evidence="1" id="KW-0812">Transmembrane</keyword>
<dbReference type="InterPro" id="IPR026898">
    <property type="entry name" value="PrsW"/>
</dbReference>
<dbReference type="Pfam" id="PF13367">
    <property type="entry name" value="PrsW-protease"/>
    <property type="match status" value="1"/>
</dbReference>
<gene>
    <name evidence="2" type="ORF">MOO44_03025</name>
</gene>
<dbReference type="Proteomes" id="UP000831181">
    <property type="component" value="Chromosome"/>
</dbReference>
<dbReference type="AlphaFoldDB" id="A0A976X5Q2"/>
<keyword evidence="1" id="KW-1133">Transmembrane helix</keyword>
<feature type="transmembrane region" description="Helical" evidence="1">
    <location>
        <begin position="119"/>
        <end position="139"/>
    </location>
</feature>
<evidence type="ECO:0000256" key="1">
    <source>
        <dbReference type="SAM" id="Phobius"/>
    </source>
</evidence>
<protein>
    <submittedName>
        <fullName evidence="2">PrsW family glutamic-type intramembrane protease</fullName>
        <ecNumber evidence="2">3.4.-.-</ecNumber>
    </submittedName>
</protein>
<keyword evidence="2" id="KW-0645">Protease</keyword>
<evidence type="ECO:0000313" key="3">
    <source>
        <dbReference type="Proteomes" id="UP000831181"/>
    </source>
</evidence>
<dbReference type="KEGG" id="lbe:MOO44_03025"/>
<proteinExistence type="predicted"/>
<organism evidence="2 3">
    <name type="scientific">Nicoliella spurrieriana</name>
    <dbReference type="NCBI Taxonomy" id="2925830"/>
    <lineage>
        <taxon>Bacteria</taxon>
        <taxon>Bacillati</taxon>
        <taxon>Bacillota</taxon>
        <taxon>Bacilli</taxon>
        <taxon>Lactobacillales</taxon>
        <taxon>Lactobacillaceae</taxon>
        <taxon>Nicoliella</taxon>
    </lineage>
</organism>